<dbReference type="EMBL" id="CP042374">
    <property type="protein sequence ID" value="QEA33149.1"/>
    <property type="molecule type" value="Genomic_DNA"/>
</dbReference>
<dbReference type="AlphaFoldDB" id="A0AAE6IJV0"/>
<name>A0AAE6IJV0_LEUCA</name>
<accession>A0AAE6IJV0</accession>
<dbReference type="Proteomes" id="UP000321332">
    <property type="component" value="Chromosome"/>
</dbReference>
<evidence type="ECO:0000313" key="2">
    <source>
        <dbReference type="Proteomes" id="UP000321332"/>
    </source>
</evidence>
<gene>
    <name evidence="1" type="ORF">FGL89_02790</name>
</gene>
<organism evidence="1 2">
    <name type="scientific">Leuconostoc carnosum</name>
    <dbReference type="NCBI Taxonomy" id="1252"/>
    <lineage>
        <taxon>Bacteria</taxon>
        <taxon>Bacillati</taxon>
        <taxon>Bacillota</taxon>
        <taxon>Bacilli</taxon>
        <taxon>Lactobacillales</taxon>
        <taxon>Lactobacillaceae</taxon>
        <taxon>Leuconostoc</taxon>
    </lineage>
</organism>
<evidence type="ECO:0000313" key="1">
    <source>
        <dbReference type="EMBL" id="QEA33149.1"/>
    </source>
</evidence>
<protein>
    <submittedName>
        <fullName evidence="1">Uncharacterized protein</fullName>
    </submittedName>
</protein>
<reference evidence="1 2" key="1">
    <citation type="submission" date="2019-06" db="EMBL/GenBank/DDBJ databases">
        <title>Genome analyses of bacteria isolated from kimchi.</title>
        <authorList>
            <person name="Lee S."/>
            <person name="Ahn S."/>
            <person name="Roh S."/>
        </authorList>
    </citation>
    <scope>NUCLEOTIDE SEQUENCE [LARGE SCALE GENOMIC DNA]</scope>
    <source>
        <strain evidence="1 2">CBA3620</strain>
    </source>
</reference>
<dbReference type="GeneID" id="61186656"/>
<dbReference type="OMA" id="IWPEKED"/>
<sequence length="163" mass="18407">MQITGEKALTNISENGYYSAIYVLEDGTEIALDELFDGLDEHIQADTFMHLEVQINGGIEEDGTTLSLETNVINLPLRYTNQLKKLILTEKEDNDVYLYMIVENPNVSQSRLKISLASSVAAYLDESDSVKSKISNWFDEQLAHIVTVQQELEKEETATETKE</sequence>
<proteinExistence type="predicted"/>
<dbReference type="RefSeq" id="WP_014973914.1">
    <property type="nucleotide sequence ID" value="NZ_BPKR01000008.1"/>
</dbReference>